<dbReference type="EMBL" id="MK937592">
    <property type="protein sequence ID" value="QDH91708.1"/>
    <property type="molecule type" value="Genomic_DNA"/>
</dbReference>
<keyword evidence="2" id="KW-1185">Reference proteome</keyword>
<name>A0A514DDM5_9CAUD</name>
<dbReference type="RefSeq" id="YP_010059719.1">
    <property type="nucleotide sequence ID" value="NC_054727.1"/>
</dbReference>
<dbReference type="GeneID" id="64766954"/>
<accession>A0A514DDM5</accession>
<dbReference type="Proteomes" id="UP000316777">
    <property type="component" value="Segment"/>
</dbReference>
<proteinExistence type="predicted"/>
<organism evidence="1 2">
    <name type="scientific">Mycobacterium phage Phrappuccino</name>
    <dbReference type="NCBI Taxonomy" id="2591223"/>
    <lineage>
        <taxon>Viruses</taxon>
        <taxon>Duplodnaviria</taxon>
        <taxon>Heunggongvirae</taxon>
        <taxon>Uroviricota</taxon>
        <taxon>Caudoviricetes</taxon>
        <taxon>Phrappuccinovirus</taxon>
        <taxon>Phrappuccinovirus phrappuccino</taxon>
        <taxon>Phreappuccinovirus Phrappuccino</taxon>
    </lineage>
</organism>
<evidence type="ECO:0000313" key="1">
    <source>
        <dbReference type="EMBL" id="QDH91708.1"/>
    </source>
</evidence>
<reference evidence="1 2" key="1">
    <citation type="submission" date="2019-05" db="EMBL/GenBank/DDBJ databases">
        <authorList>
            <person name="Pope W.H."/>
            <person name="Garlena R.A."/>
            <person name="Russell D.A."/>
            <person name="Jacobs-Sera D."/>
            <person name="Hatfull G.F."/>
        </authorList>
    </citation>
    <scope>NUCLEOTIDE SEQUENCE [LARGE SCALE GENOMIC DNA]</scope>
</reference>
<gene>
    <name evidence="1" type="primary">30</name>
    <name evidence="1" type="ORF">SEA_PHRAPPUCCINO_30</name>
</gene>
<evidence type="ECO:0000313" key="2">
    <source>
        <dbReference type="Proteomes" id="UP000316777"/>
    </source>
</evidence>
<dbReference type="KEGG" id="vg:64766954"/>
<protein>
    <submittedName>
        <fullName evidence="1">Uncharacterized protein</fullName>
    </submittedName>
</protein>
<sequence length="80" mass="9211">MVICGDDPEQLRCDICNNSRALTATAQLYTLAVRGPKHTYVKRICEECVPLFNTTHWPKLRKLLRTLRPTRYGITHRKGA</sequence>